<dbReference type="PANTHER" id="PTHR11595:SF21">
    <property type="entry name" value="ELONGATION FACTOR 1-BETA"/>
    <property type="match status" value="1"/>
</dbReference>
<dbReference type="Gene3D" id="1.20.1050.130">
    <property type="match status" value="1"/>
</dbReference>
<sequence>MGFIDFVSDAGLTLLENWTKTRSYIVGYGPSQADVKTFQALKAQPEVAKYPHAYRWYKHIASFESEFSSLPGDPTKEFTAYGPESAELTVNPAKATENAEEDDDDVDLFGSDDEEEDAEHARVREERLKEYAAKKAGKTKPAAKSIVTMDIKPWDDETDMKELEAHVRSIEKDGLVWGASTLVPIGYGIKKLQINLVVEDDKISLDELQEEIAEFEDHVQSSDIAAMQKLIAFASLSEASFPSPYAIVVLTCTFGAPSLDFHIQPSQPSLRIFDAAQSSRPQGFIHIATSIVTLSSSTDFGLSLDKCGLRQMDFVYEKIAGTGASRNYNLMKCRRELEKSCSNYKSRASHCPPAPQTTPTSSNPPAPQQEQQILQKKGVLFQTCQETGHTSRRATKQSFQYIESDIQHRATRLKNKSTHVPRPRVHQDPGFNFDPFDGYTGSGFSNDFSMENATAEGVRDSHTRYWAPQKHMSGPRYVPTHAESIAIRQTAALIARHCAVRDKEPYMNSPPQEALHGIRSAVWQARADAQSSRSAEQSPEGNQADNGVRITEDGCIIQHGFDISPLNSSPKSNIHDRCDSACDLQCQTPTHMSPNQSRSMAPIRSSVRNGKGARVPVCFRKQEISVPRTVSTLSALVSGPVYAASGALKQDFIPTPQLQAQESQQKRRMPAPARTALVFVESFSSNAIASDSEYDSDESEKGNDKQEDSALVSALCSDGVNEDGSIANVALLNEPAEIVKTSNRPPQPSVPPSPPSSKIPLSTYPEAAQAQQYRTGTLLPQWLSKLPEPDQQGTPVTTPHDTPIRPPPPQQQHPKPQFPRSRQTAKLFAAHQQQGRPQKPVPAHTHPPCSALDIRRPSPPYIFSKSDNYVTALLFKIEENRGKRPANFKWDHVAPMHGFSPCRPFYVLD</sequence>
<dbReference type="GO" id="GO:0005829">
    <property type="term" value="C:cytosol"/>
    <property type="evidence" value="ECO:0007669"/>
    <property type="project" value="TreeGrafter"/>
</dbReference>
<comment type="caution">
    <text evidence="9">The sequence shown here is derived from an EMBL/GenBank/DDBJ whole genome shotgun (WGS) entry which is preliminary data.</text>
</comment>
<dbReference type="GO" id="GO:0005085">
    <property type="term" value="F:guanyl-nucleotide exchange factor activity"/>
    <property type="evidence" value="ECO:0007669"/>
    <property type="project" value="TreeGrafter"/>
</dbReference>
<dbReference type="InterPro" id="IPR001326">
    <property type="entry name" value="Transl_elong_EF1B_B/D_CS"/>
</dbReference>
<evidence type="ECO:0000313" key="10">
    <source>
        <dbReference type="Proteomes" id="UP000308724"/>
    </source>
</evidence>
<dbReference type="InterPro" id="IPR036219">
    <property type="entry name" value="eEF-1beta-like_sf"/>
</dbReference>
<dbReference type="AlphaFoldDB" id="A0A4T0C1I9"/>
<organism evidence="9 10">
    <name type="scientific">Aureobasidium pullulans</name>
    <name type="common">Black yeast</name>
    <name type="synonym">Pullularia pullulans</name>
    <dbReference type="NCBI Taxonomy" id="5580"/>
    <lineage>
        <taxon>Eukaryota</taxon>
        <taxon>Fungi</taxon>
        <taxon>Dikarya</taxon>
        <taxon>Ascomycota</taxon>
        <taxon>Pezizomycotina</taxon>
        <taxon>Dothideomycetes</taxon>
        <taxon>Dothideomycetidae</taxon>
        <taxon>Dothideales</taxon>
        <taxon>Saccotheciaceae</taxon>
        <taxon>Aureobasidium</taxon>
    </lineage>
</organism>
<evidence type="ECO:0000256" key="6">
    <source>
        <dbReference type="SAM" id="MobiDB-lite"/>
    </source>
</evidence>
<dbReference type="InterPro" id="IPR049720">
    <property type="entry name" value="EF1B_bsu/dsu"/>
</dbReference>
<dbReference type="SMART" id="SM00888">
    <property type="entry name" value="EF1_GNE"/>
    <property type="match status" value="1"/>
</dbReference>
<feature type="compositionally biased region" description="Pro residues" evidence="6">
    <location>
        <begin position="352"/>
        <end position="367"/>
    </location>
</feature>
<feature type="domain" description="Elongation factor 1 beta central acidic region eukaryote" evidence="8">
    <location>
        <begin position="108"/>
        <end position="135"/>
    </location>
</feature>
<feature type="compositionally biased region" description="Acidic residues" evidence="6">
    <location>
        <begin position="98"/>
        <end position="118"/>
    </location>
</feature>
<gene>
    <name evidence="9" type="ORF">D6C78_04242</name>
</gene>
<evidence type="ECO:0000256" key="1">
    <source>
        <dbReference type="ARBA" id="ARBA00007411"/>
    </source>
</evidence>
<proteinExistence type="inferred from homology"/>
<feature type="region of interest" description="Disordered" evidence="6">
    <location>
        <begin position="94"/>
        <end position="119"/>
    </location>
</feature>
<dbReference type="GO" id="GO:0005853">
    <property type="term" value="C:eukaryotic translation elongation factor 1 complex"/>
    <property type="evidence" value="ECO:0007669"/>
    <property type="project" value="InterPro"/>
</dbReference>
<evidence type="ECO:0000259" key="7">
    <source>
        <dbReference type="SMART" id="SM00888"/>
    </source>
</evidence>
<comment type="similarity">
    <text evidence="1 4">Belongs to the EF-1-beta/EF-1-delta family.</text>
</comment>
<keyword evidence="5" id="KW-0175">Coiled coil</keyword>
<dbReference type="InterPro" id="IPR014038">
    <property type="entry name" value="EF1B_bsu/dsu_GNE"/>
</dbReference>
<dbReference type="Pfam" id="PF00736">
    <property type="entry name" value="EF1_GNE"/>
    <property type="match status" value="1"/>
</dbReference>
<dbReference type="Proteomes" id="UP000308724">
    <property type="component" value="Unassembled WGS sequence"/>
</dbReference>
<evidence type="ECO:0000256" key="3">
    <source>
        <dbReference type="ARBA" id="ARBA00022917"/>
    </source>
</evidence>
<feature type="domain" description="Translation elongation factor EF1B beta/delta subunit guanine nucleotide exchange" evidence="7">
    <location>
        <begin position="144"/>
        <end position="230"/>
    </location>
</feature>
<feature type="region of interest" description="Disordered" evidence="6">
    <location>
        <begin position="738"/>
        <end position="761"/>
    </location>
</feature>
<evidence type="ECO:0000256" key="2">
    <source>
        <dbReference type="ARBA" id="ARBA00022768"/>
    </source>
</evidence>
<feature type="compositionally biased region" description="Low complexity" evidence="6">
    <location>
        <begin position="524"/>
        <end position="538"/>
    </location>
</feature>
<dbReference type="InterPro" id="IPR036282">
    <property type="entry name" value="Glutathione-S-Trfase_C_sf"/>
</dbReference>
<dbReference type="Gene3D" id="3.30.70.60">
    <property type="match status" value="1"/>
</dbReference>
<dbReference type="Pfam" id="PF10587">
    <property type="entry name" value="EF-1_beta_acid"/>
    <property type="match status" value="1"/>
</dbReference>
<dbReference type="SMART" id="SM01182">
    <property type="entry name" value="EF-1_beta_acid"/>
    <property type="match status" value="1"/>
</dbReference>
<evidence type="ECO:0000256" key="4">
    <source>
        <dbReference type="RuleBase" id="RU003791"/>
    </source>
</evidence>
<keyword evidence="2 4" id="KW-0251">Elongation factor</keyword>
<feature type="region of interest" description="Disordered" evidence="6">
    <location>
        <begin position="784"/>
        <end position="846"/>
    </location>
</feature>
<dbReference type="PROSITE" id="PS00824">
    <property type="entry name" value="EF1BD_1"/>
    <property type="match status" value="1"/>
</dbReference>
<evidence type="ECO:0000259" key="8">
    <source>
        <dbReference type="SMART" id="SM01182"/>
    </source>
</evidence>
<dbReference type="CDD" id="cd00292">
    <property type="entry name" value="EF1B"/>
    <property type="match status" value="1"/>
</dbReference>
<dbReference type="PANTHER" id="PTHR11595">
    <property type="entry name" value="EF-HAND AND COILED-COIL DOMAIN-CONTAINING FAMILY MEMBER"/>
    <property type="match status" value="1"/>
</dbReference>
<evidence type="ECO:0000256" key="5">
    <source>
        <dbReference type="SAM" id="Coils"/>
    </source>
</evidence>
<feature type="compositionally biased region" description="Basic and acidic residues" evidence="6">
    <location>
        <begin position="699"/>
        <end position="708"/>
    </location>
</feature>
<dbReference type="SUPFAM" id="SSF47616">
    <property type="entry name" value="GST C-terminal domain-like"/>
    <property type="match status" value="1"/>
</dbReference>
<dbReference type="FunFam" id="3.30.70.60:FF:000001">
    <property type="entry name" value="Elongation factor 1-beta 1 like"/>
    <property type="match status" value="1"/>
</dbReference>
<feature type="coiled-coil region" evidence="5">
    <location>
        <begin position="198"/>
        <end position="225"/>
    </location>
</feature>
<dbReference type="GO" id="GO:0003746">
    <property type="term" value="F:translation elongation factor activity"/>
    <property type="evidence" value="ECO:0007669"/>
    <property type="project" value="UniProtKB-KW"/>
</dbReference>
<feature type="compositionally biased region" description="Pro residues" evidence="6">
    <location>
        <begin position="745"/>
        <end position="757"/>
    </location>
</feature>
<feature type="compositionally biased region" description="Polar residues" evidence="6">
    <location>
        <begin position="791"/>
        <end position="800"/>
    </location>
</feature>
<name>A0A4T0C1I9_AURPU</name>
<protein>
    <recommendedName>
        <fullName evidence="11">Elongation factor 1-beta</fullName>
    </recommendedName>
</protein>
<accession>A0A4T0C1I9</accession>
<evidence type="ECO:0008006" key="11">
    <source>
        <dbReference type="Google" id="ProtNLM"/>
    </source>
</evidence>
<dbReference type="PROSITE" id="PS00825">
    <property type="entry name" value="EF1BD_2"/>
    <property type="match status" value="1"/>
</dbReference>
<dbReference type="SUPFAM" id="SSF54984">
    <property type="entry name" value="eEF-1beta-like"/>
    <property type="match status" value="1"/>
</dbReference>
<feature type="region of interest" description="Disordered" evidence="6">
    <location>
        <begin position="345"/>
        <end position="371"/>
    </location>
</feature>
<keyword evidence="3 4" id="KW-0648">Protein biosynthesis</keyword>
<feature type="region of interest" description="Disordered" evidence="6">
    <location>
        <begin position="523"/>
        <end position="547"/>
    </location>
</feature>
<dbReference type="EMBL" id="QZBZ01000069">
    <property type="protein sequence ID" value="TIA38132.1"/>
    <property type="molecule type" value="Genomic_DNA"/>
</dbReference>
<dbReference type="InterPro" id="IPR014717">
    <property type="entry name" value="Transl_elong_EF1B/ribsomal_bS6"/>
</dbReference>
<feature type="region of interest" description="Disordered" evidence="6">
    <location>
        <begin position="689"/>
        <end position="710"/>
    </location>
</feature>
<dbReference type="InterPro" id="IPR018940">
    <property type="entry name" value="EF-1_beta_acid_region_euk"/>
</dbReference>
<evidence type="ECO:0000313" key="9">
    <source>
        <dbReference type="EMBL" id="TIA38132.1"/>
    </source>
</evidence>
<reference evidence="9 10" key="1">
    <citation type="submission" date="2018-10" db="EMBL/GenBank/DDBJ databases">
        <title>Fifty Aureobasidium pullulans genomes reveal a recombining polyextremotolerant generalist.</title>
        <authorList>
            <person name="Gostincar C."/>
            <person name="Turk M."/>
            <person name="Zajc J."/>
            <person name="Gunde-Cimerman N."/>
        </authorList>
    </citation>
    <scope>NUCLEOTIDE SEQUENCE [LARGE SCALE GENOMIC DNA]</scope>
    <source>
        <strain evidence="9 10">EXF-1645</strain>
    </source>
</reference>